<dbReference type="GO" id="GO:0031267">
    <property type="term" value="F:small GTPase binding"/>
    <property type="evidence" value="ECO:0007669"/>
    <property type="project" value="InterPro"/>
</dbReference>
<dbReference type="InterPro" id="IPR039767">
    <property type="entry name" value="RALBP1"/>
</dbReference>
<dbReference type="GO" id="GO:0005096">
    <property type="term" value="F:GTPase activator activity"/>
    <property type="evidence" value="ECO:0007669"/>
    <property type="project" value="UniProtKB-KW"/>
</dbReference>
<dbReference type="PROSITE" id="PS50238">
    <property type="entry name" value="RHOGAP"/>
    <property type="match status" value="1"/>
</dbReference>
<feature type="compositionally biased region" description="Basic and acidic residues" evidence="3">
    <location>
        <begin position="141"/>
        <end position="166"/>
    </location>
</feature>
<feature type="region of interest" description="Disordered" evidence="3">
    <location>
        <begin position="1"/>
        <end position="171"/>
    </location>
</feature>
<dbReference type="SMART" id="SM00324">
    <property type="entry name" value="RhoGAP"/>
    <property type="match status" value="1"/>
</dbReference>
<reference evidence="5" key="1">
    <citation type="submission" date="2012-08" db="EMBL/GenBank/DDBJ databases">
        <title>Transcriptome of adult Musca domestica launches a platform for comparative house fly gene expression and characterization of differential gene expression among resistant and susceptible house flies.</title>
        <authorList>
            <person name="Liu N."/>
            <person name="Zhang L."/>
            <person name="Li M."/>
            <person name="Reid W."/>
        </authorList>
    </citation>
    <scope>NUCLEOTIDE SEQUENCE</scope>
    <source>
        <strain evidence="5">ALHF</strain>
        <tissue evidence="5">Whole body</tissue>
    </source>
</reference>
<dbReference type="InterPro" id="IPR008936">
    <property type="entry name" value="Rho_GTPase_activation_prot"/>
</dbReference>
<evidence type="ECO:0000313" key="5">
    <source>
        <dbReference type="EMBL" id="AFP62784.1"/>
    </source>
</evidence>
<dbReference type="VEuPathDB" id="VectorBase:MDOMA2_019497"/>
<feature type="compositionally biased region" description="Basic residues" evidence="3">
    <location>
        <begin position="45"/>
        <end position="54"/>
    </location>
</feature>
<evidence type="ECO:0000256" key="2">
    <source>
        <dbReference type="SAM" id="Coils"/>
    </source>
</evidence>
<evidence type="ECO:0000256" key="1">
    <source>
        <dbReference type="ARBA" id="ARBA00022468"/>
    </source>
</evidence>
<dbReference type="VEuPathDB" id="VectorBase:MDOMA2_007244"/>
<dbReference type="PANTHER" id="PTHR12783">
    <property type="entry name" value="RALA BINDING PROTEIN 1 RALBP1"/>
    <property type="match status" value="1"/>
</dbReference>
<feature type="coiled-coil region" evidence="2">
    <location>
        <begin position="560"/>
        <end position="587"/>
    </location>
</feature>
<dbReference type="GO" id="GO:0007264">
    <property type="term" value="P:small GTPase-mediated signal transduction"/>
    <property type="evidence" value="ECO:0007669"/>
    <property type="project" value="InterPro"/>
</dbReference>
<feature type="compositionally biased region" description="Basic and acidic residues" evidence="3">
    <location>
        <begin position="22"/>
        <end position="44"/>
    </location>
</feature>
<dbReference type="InterPro" id="IPR000198">
    <property type="entry name" value="RhoGAP_dom"/>
</dbReference>
<dbReference type="AlphaFoldDB" id="T1PJ62"/>
<dbReference type="EMBL" id="KA648155">
    <property type="protein sequence ID" value="AFP62784.1"/>
    <property type="molecule type" value="mRNA"/>
</dbReference>
<dbReference type="Gene3D" id="1.10.555.10">
    <property type="entry name" value="Rho GTPase activation protein"/>
    <property type="match status" value="1"/>
</dbReference>
<proteinExistence type="evidence at transcript level"/>
<feature type="region of interest" description="Disordered" evidence="3">
    <location>
        <begin position="441"/>
        <end position="476"/>
    </location>
</feature>
<accession>T1PJ62</accession>
<evidence type="ECO:0000256" key="3">
    <source>
        <dbReference type="SAM" id="MobiDB-lite"/>
    </source>
</evidence>
<feature type="compositionally biased region" description="Basic and acidic residues" evidence="3">
    <location>
        <begin position="96"/>
        <end position="133"/>
    </location>
</feature>
<dbReference type="Pfam" id="PF00620">
    <property type="entry name" value="RhoGAP"/>
    <property type="match status" value="1"/>
</dbReference>
<dbReference type="PANTHER" id="PTHR12783:SF5">
    <property type="entry name" value="RALA-BINDING PROTEIN 1"/>
    <property type="match status" value="1"/>
</dbReference>
<organism evidence="5">
    <name type="scientific">Musca domestica</name>
    <name type="common">House fly</name>
    <dbReference type="NCBI Taxonomy" id="7370"/>
    <lineage>
        <taxon>Eukaryota</taxon>
        <taxon>Metazoa</taxon>
        <taxon>Ecdysozoa</taxon>
        <taxon>Arthropoda</taxon>
        <taxon>Hexapoda</taxon>
        <taxon>Insecta</taxon>
        <taxon>Pterygota</taxon>
        <taxon>Neoptera</taxon>
        <taxon>Endopterygota</taxon>
        <taxon>Diptera</taxon>
        <taxon>Brachycera</taxon>
        <taxon>Muscomorpha</taxon>
        <taxon>Muscoidea</taxon>
        <taxon>Muscidae</taxon>
        <taxon>Musca</taxon>
    </lineage>
</organism>
<evidence type="ECO:0000259" key="4">
    <source>
        <dbReference type="PROSITE" id="PS50238"/>
    </source>
</evidence>
<keyword evidence="2" id="KW-0175">Coiled coil</keyword>
<dbReference type="VEuPathDB" id="VectorBase:MDOA000197"/>
<dbReference type="Gene3D" id="1.20.58.90">
    <property type="match status" value="1"/>
</dbReference>
<feature type="compositionally biased region" description="Basic and acidic residues" evidence="3">
    <location>
        <begin position="464"/>
        <end position="476"/>
    </location>
</feature>
<dbReference type="Pfam" id="PF20924">
    <property type="entry name" value="RLIP76_Ral-bd"/>
    <property type="match status" value="1"/>
</dbReference>
<sequence>MDLDSPDVEKEFPGLYASDGTEGSKSRKIKDESDYSEGDHDKVSKKVIGRRKDKKDKSKDRGYAALEGESSPEEELDAKSPSKSKKSKTFKFTSSKSKDKREKSRDKEKLDKADDRQKEKVDKDKHLDKDKEKDHKKKDKDKKDKKEKSKDKEKDKDRKDKKEKVKQQSSINSEEVLELCSPVFGVSVSLATERSRCHDGLDLPLVVRDCIDYLQEYGLKNEQIYRVEPAKTRLQHFKRLYNNRERLTESDELDVATACGLLKLFLKELPEPVLTTDLITRFEEVASHPKVTKQQEEITLLLEQMPKCNKILLSWLLLHFDSVIQHEKYNKLNAQSLAMLLSPPLQMSHRLLVTLLCYCPTLFPDVQLVKYVPPITSSSPKLPDTPDEIQKELCKQESLLNQIHSEMNAGYVTKKREEQLWEVQRIITQLKRKLKTFERGKSEKSIDEVETNDDAVDSASRSQNTEKKATLNKPDGDSAKFQKVVALEITDNSISPKGNKDMPDVSKKFEEYVSVAPPNNTTDIMYMDEDTGLLMVSKSHPDYATLLRLQLENQELLAWKSQLQARISAERAEMLQLKQLLQQQMKNKTAAVATTATSTNSTQDNVISPAPGTEDYERIVEHFMRENALLENKKLMLAKEIFEENKQCIALQVELAMQKFSI</sequence>
<name>T1PJ62_MUSDO</name>
<dbReference type="FunFam" id="1.20.58.90:FF:000001">
    <property type="entry name" value="ralA-binding protein 1"/>
    <property type="match status" value="1"/>
</dbReference>
<keyword evidence="1" id="KW-0343">GTPase activation</keyword>
<protein>
    <submittedName>
        <fullName evidence="5">RhoGAP domain protein</fullName>
    </submittedName>
</protein>
<feature type="domain" description="Rho-GAP" evidence="4">
    <location>
        <begin position="188"/>
        <end position="383"/>
    </location>
</feature>
<dbReference type="SUPFAM" id="SSF48350">
    <property type="entry name" value="GTPase activation domain, GAP"/>
    <property type="match status" value="1"/>
</dbReference>
<dbReference type="InterPro" id="IPR049041">
    <property type="entry name" value="RalBP1-like_Ral-bd"/>
</dbReference>